<gene>
    <name evidence="2" type="ORF">EB796_021578</name>
</gene>
<dbReference type="InterPro" id="IPR033557">
    <property type="entry name" value="CIMAP2"/>
</dbReference>
<evidence type="ECO:0000313" key="2">
    <source>
        <dbReference type="EMBL" id="KAF6020136.1"/>
    </source>
</evidence>
<dbReference type="AlphaFoldDB" id="A0A7J7J3B4"/>
<dbReference type="OrthoDB" id="6275292at2759"/>
<dbReference type="InterPro" id="IPR010736">
    <property type="entry name" value="SHIPPO-rpt"/>
</dbReference>
<dbReference type="PANTHER" id="PTHR34914:SF1">
    <property type="entry name" value="LYMPHOCYTE EXPANSION MOLECULE"/>
    <property type="match status" value="1"/>
</dbReference>
<keyword evidence="3" id="KW-1185">Reference proteome</keyword>
<dbReference type="Pfam" id="PF07004">
    <property type="entry name" value="SHIPPO-rpt"/>
    <property type="match status" value="3"/>
</dbReference>
<feature type="region of interest" description="Disordered" evidence="1">
    <location>
        <begin position="1"/>
        <end position="24"/>
    </location>
</feature>
<organism evidence="2 3">
    <name type="scientific">Bugula neritina</name>
    <name type="common">Brown bryozoan</name>
    <name type="synonym">Sertularia neritina</name>
    <dbReference type="NCBI Taxonomy" id="10212"/>
    <lineage>
        <taxon>Eukaryota</taxon>
        <taxon>Metazoa</taxon>
        <taxon>Spiralia</taxon>
        <taxon>Lophotrochozoa</taxon>
        <taxon>Bryozoa</taxon>
        <taxon>Gymnolaemata</taxon>
        <taxon>Cheilostomatida</taxon>
        <taxon>Flustrina</taxon>
        <taxon>Buguloidea</taxon>
        <taxon>Bugulidae</taxon>
        <taxon>Bugula</taxon>
    </lineage>
</organism>
<proteinExistence type="predicted"/>
<dbReference type="Proteomes" id="UP000593567">
    <property type="component" value="Unassembled WGS sequence"/>
</dbReference>
<evidence type="ECO:0000313" key="3">
    <source>
        <dbReference type="Proteomes" id="UP000593567"/>
    </source>
</evidence>
<sequence length="428" mass="48049">MAELDKRFQGAPFGTQTPRFDVAGVHPGTKMPSSFTQVNYCHRSMDAITRKRGPGMYDVEQGGFKPEAVVRRSSGPGWAREHELKRLAALPHLLNKDQWEARRLLARKLGPGSYNIKDFKQANDEIPKSTIGICGYLGKRMKSAFKEKTPGPGTYGEGGVPHSGIEEKAKKSMSTVGLLDAVTSRKRDLPTVGCHLGPGNYNFKGSVDEMQEREVSKRGPYDLFSIDRNKPIKTGHLAKFGCSTLGPGEYDLGSFTDEPNNYNSSSKKKGMFGKTVQHPEKAERIYYSTLSQVPMPEASDRPGPTSYDPKIEYPKPQNHGAAGFLSESLRNDKRSMNFFTGNFNSVGAGRYEVQKFHEAEHRNGHESVFKSKVGRLAHHQEFAFRERIRQKDVKKSDRVHLLEPERPPYYYKNNLTDHYSQTKSITVA</sequence>
<dbReference type="EMBL" id="VXIV02003192">
    <property type="protein sequence ID" value="KAF6020136.1"/>
    <property type="molecule type" value="Genomic_DNA"/>
</dbReference>
<comment type="caution">
    <text evidence="2">The sequence shown here is derived from an EMBL/GenBank/DDBJ whole genome shotgun (WGS) entry which is preliminary data.</text>
</comment>
<accession>A0A7J7J3B4</accession>
<evidence type="ECO:0000256" key="1">
    <source>
        <dbReference type="SAM" id="MobiDB-lite"/>
    </source>
</evidence>
<reference evidence="2" key="1">
    <citation type="submission" date="2020-06" db="EMBL/GenBank/DDBJ databases">
        <title>Draft genome of Bugula neritina, a colonial animal packing powerful symbionts and potential medicines.</title>
        <authorList>
            <person name="Rayko M."/>
        </authorList>
    </citation>
    <scope>NUCLEOTIDE SEQUENCE [LARGE SCALE GENOMIC DNA]</scope>
    <source>
        <strain evidence="2">Kwan_BN1</strain>
    </source>
</reference>
<protein>
    <submittedName>
        <fullName evidence="2">C1orf177</fullName>
    </submittedName>
</protein>
<dbReference type="PANTHER" id="PTHR34914">
    <property type="entry name" value="LYMPHOCYTE EXPANSION MOLECULE"/>
    <property type="match status" value="1"/>
</dbReference>
<name>A0A7J7J3B4_BUGNE</name>